<evidence type="ECO:0000313" key="2">
    <source>
        <dbReference type="Proteomes" id="UP000005203"/>
    </source>
</evidence>
<dbReference type="PANTHER" id="PTHR23053:SF0">
    <property type="entry name" value="HYDROCEPHALUS-INDUCING PROTEIN HOMOLOG"/>
    <property type="match status" value="1"/>
</dbReference>
<dbReference type="GO" id="GO:1904158">
    <property type="term" value="P:axonemal central apparatus assembly"/>
    <property type="evidence" value="ECO:0007669"/>
    <property type="project" value="TreeGrafter"/>
</dbReference>
<dbReference type="OrthoDB" id="442692at2759"/>
<dbReference type="GO" id="GO:0005930">
    <property type="term" value="C:axoneme"/>
    <property type="evidence" value="ECO:0007669"/>
    <property type="project" value="TreeGrafter"/>
</dbReference>
<reference evidence="1" key="1">
    <citation type="submission" date="2021-01" db="UniProtKB">
        <authorList>
            <consortium name="EnsemblMetazoa"/>
        </authorList>
    </citation>
    <scope>IDENTIFICATION</scope>
    <source>
        <strain evidence="1">DH4</strain>
    </source>
</reference>
<dbReference type="InterPro" id="IPR033305">
    <property type="entry name" value="Hydin-like"/>
</dbReference>
<dbReference type="InterPro" id="IPR013783">
    <property type="entry name" value="Ig-like_fold"/>
</dbReference>
<accession>A0A8B8H6Y6</accession>
<evidence type="ECO:0000313" key="3">
    <source>
        <dbReference type="RefSeq" id="XP_026298719.1"/>
    </source>
</evidence>
<name>A0A7M7MNK6_APIME</name>
<proteinExistence type="predicted"/>
<dbReference type="GO" id="GO:0003341">
    <property type="term" value="P:cilium movement"/>
    <property type="evidence" value="ECO:0007669"/>
    <property type="project" value="TreeGrafter"/>
</dbReference>
<dbReference type="AlphaFoldDB" id="A0A7M7MNK6"/>
<dbReference type="Gene3D" id="2.60.40.10">
    <property type="entry name" value="Immunoglobulins"/>
    <property type="match status" value="1"/>
</dbReference>
<dbReference type="EnsemblMetazoa" id="XM_026442934">
    <property type="protein sequence ID" value="XP_026298719"/>
    <property type="gene ID" value="LOC113218571"/>
</dbReference>
<accession>A0A7M7MNK6</accession>
<dbReference type="KEGG" id="ame:113218571"/>
<dbReference type="GeneID" id="113218571"/>
<dbReference type="RefSeq" id="XP_026298719.1">
    <property type="nucleotide sequence ID" value="XM_026442934.1"/>
</dbReference>
<dbReference type="PANTHER" id="PTHR23053">
    <property type="entry name" value="DLEC1 DELETED IN LUNG AND ESOPHAGEAL CANCER 1"/>
    <property type="match status" value="1"/>
</dbReference>
<protein>
    <submittedName>
        <fullName evidence="3">Hydrocephalus-inducing protein-like</fullName>
    </submittedName>
</protein>
<evidence type="ECO:0000313" key="1">
    <source>
        <dbReference type="EnsemblMetazoa" id="XP_026298719"/>
    </source>
</evidence>
<reference evidence="3" key="2">
    <citation type="submission" date="2025-04" db="UniProtKB">
        <authorList>
            <consortium name="RefSeq"/>
        </authorList>
    </citation>
    <scope>IDENTIFICATION</scope>
    <source>
        <strain evidence="3">DH4</strain>
        <tissue evidence="3">Whole body</tissue>
    </source>
</reference>
<keyword evidence="2" id="KW-1185">Reference proteome</keyword>
<dbReference type="Proteomes" id="UP000005203">
    <property type="component" value="Linkage group LG9"/>
</dbReference>
<gene>
    <name evidence="3" type="primary">LOC113218571</name>
</gene>
<organism evidence="1">
    <name type="scientific">Apis mellifera</name>
    <name type="common">Honeybee</name>
    <dbReference type="NCBI Taxonomy" id="7460"/>
    <lineage>
        <taxon>Eukaryota</taxon>
        <taxon>Metazoa</taxon>
        <taxon>Ecdysozoa</taxon>
        <taxon>Arthropoda</taxon>
        <taxon>Hexapoda</taxon>
        <taxon>Insecta</taxon>
        <taxon>Pterygota</taxon>
        <taxon>Neoptera</taxon>
        <taxon>Endopterygota</taxon>
        <taxon>Hymenoptera</taxon>
        <taxon>Apocrita</taxon>
        <taxon>Aculeata</taxon>
        <taxon>Apoidea</taxon>
        <taxon>Anthophila</taxon>
        <taxon>Apidae</taxon>
        <taxon>Apis</taxon>
    </lineage>
</organism>
<sequence length="739" mass="85441">MKVVVKKIPVVNKGLAPVKMKFGVMQYLGGYDTYYENLGYCNIKRDTPILAKASIMETKRSWTFDTMLETLEPKLYEILKIKPSTNVILKPNKRINVMIFFKPTARMRPFSVKIALQTNSNVIPLFLLRGSCIGMEFRLNRSHIFFGTIIQDCIEESKMILMNTGDLGSRFKWNVAKLPKDFQIIPMSGYCSVDTHIVFVVKFQPFEQKNIIEGEAYLEIEKHASLGIKISGACCKLPDPTDTIDFESFVREKQTRSVIIMNDSNAPWRLKIEVKGDYFSADQLLQVPPLQLAPCVVTYAPVSMNTDETLDTGSLVLKCPEENVYLIYLLRGKSLPPRVTENIVRRIPAKTKYTELLPVHNWLDRQQRFHCKIEWMKDYDDHNYDHKEVPIYSFVGNEKFDVPANSQRDYHAMFYCYDKWNFHFKVTFTNDEQEYQFYEIEYEVTEPEVIESIKLTTTVRSEICYPLKFENPLEYIIKLKANCLNPFITVKVPRLMPPQSYEYISIYFHPLLPCDESVIVDIYSTYMGLFPYELQLRGVPAPPERVTRVNAYLGNITEFSLILKNLTTDYAQFAIQVDNNCFTCPEIIEVAREDVYMLKVIFEPCDVENVSATLTASSITAGEFIFPLIGSCSLPKPMGPYIITRISPASISFKNIFRKAKTFNFIVDEPDSFTVNTSSITLNSKQSIVVNVNIKDTEQYKEEKIQEEKYPVTGKLIVYCTDPEFSHINWVYYLRGIFE</sequence>